<feature type="compositionally biased region" description="Basic and acidic residues" evidence="2">
    <location>
        <begin position="388"/>
        <end position="399"/>
    </location>
</feature>
<feature type="coiled-coil region" evidence="1">
    <location>
        <begin position="34"/>
        <end position="64"/>
    </location>
</feature>
<organism evidence="3 4">
    <name type="scientific">Mycena albidolilacea</name>
    <dbReference type="NCBI Taxonomy" id="1033008"/>
    <lineage>
        <taxon>Eukaryota</taxon>
        <taxon>Fungi</taxon>
        <taxon>Dikarya</taxon>
        <taxon>Basidiomycota</taxon>
        <taxon>Agaricomycotina</taxon>
        <taxon>Agaricomycetes</taxon>
        <taxon>Agaricomycetidae</taxon>
        <taxon>Agaricales</taxon>
        <taxon>Marasmiineae</taxon>
        <taxon>Mycenaceae</taxon>
        <taxon>Mycena</taxon>
    </lineage>
</organism>
<dbReference type="Proteomes" id="UP001218218">
    <property type="component" value="Unassembled WGS sequence"/>
</dbReference>
<keyword evidence="4" id="KW-1185">Reference proteome</keyword>
<evidence type="ECO:0000256" key="1">
    <source>
        <dbReference type="SAM" id="Coils"/>
    </source>
</evidence>
<dbReference type="InterPro" id="IPR032675">
    <property type="entry name" value="LRR_dom_sf"/>
</dbReference>
<dbReference type="Gene3D" id="3.80.10.10">
    <property type="entry name" value="Ribonuclease Inhibitor"/>
    <property type="match status" value="1"/>
</dbReference>
<dbReference type="EMBL" id="JARIHO010000007">
    <property type="protein sequence ID" value="KAJ7358124.1"/>
    <property type="molecule type" value="Genomic_DNA"/>
</dbReference>
<protein>
    <recommendedName>
        <fullName evidence="5">F-box domain-containing protein</fullName>
    </recommendedName>
</protein>
<evidence type="ECO:0008006" key="5">
    <source>
        <dbReference type="Google" id="ProtNLM"/>
    </source>
</evidence>
<evidence type="ECO:0000256" key="2">
    <source>
        <dbReference type="SAM" id="MobiDB-lite"/>
    </source>
</evidence>
<evidence type="ECO:0000313" key="3">
    <source>
        <dbReference type="EMBL" id="KAJ7358124.1"/>
    </source>
</evidence>
<comment type="caution">
    <text evidence="3">The sequence shown here is derived from an EMBL/GenBank/DDBJ whole genome shotgun (WGS) entry which is preliminary data.</text>
</comment>
<keyword evidence="1" id="KW-0175">Coiled coil</keyword>
<evidence type="ECO:0000313" key="4">
    <source>
        <dbReference type="Proteomes" id="UP001218218"/>
    </source>
</evidence>
<name>A0AAD7AGF7_9AGAR</name>
<feature type="region of interest" description="Disordered" evidence="2">
    <location>
        <begin position="388"/>
        <end position="409"/>
    </location>
</feature>
<dbReference type="AlphaFoldDB" id="A0AAD7AGF7"/>
<sequence length="513" mass="57243">MYSPFQDILHTNAVPTDAECDNIHALLRGPHKEVVDLTEEIARLQSLVEEASQKRAKLEEFIDAHLALVSPFRRLPDDIVRAIFLATLPLTRNCTLSHMEGPLLLGRVCRSWRALALTTPRLWASMHIVVPDPSQLELLTQKVAVWLDRSGAVPLDISLFYSRMAPSSFDISSMMSPIVAVSRRWRNIQLIPDFLCPDLSPEDTPLLQSIAFKNDAESSLKSAMFLATESLRKLECLGTPLIINGPISWRSLNHFTVYSILCDDALRILAQCPALETCQLVLRTAHEVLGSPLHPQHIPLPRLHHLSITHSRLADSRPFLDNLALPALHSYLCSFRGFGPAGIMLGALLPATTGHLECLEIQLRRLGSASILAALADMPSLEELRIGREPRDENRDRDPQFLAHLTPPSGGAGPVLCPRLRRLTLKQFKAVFDDTLLDFVRSRTGVRLEALRESTGLDIAQLSHFACSLQRPPQRDVRADLRRTGCVTNVTYQQDSAVLYSPLEGLDDWAIRQ</sequence>
<gene>
    <name evidence="3" type="ORF">DFH08DRAFT_847911</name>
</gene>
<accession>A0AAD7AGF7</accession>
<dbReference type="Gene3D" id="1.20.1280.50">
    <property type="match status" value="1"/>
</dbReference>
<proteinExistence type="predicted"/>
<reference evidence="3" key="1">
    <citation type="submission" date="2023-03" db="EMBL/GenBank/DDBJ databases">
        <title>Massive genome expansion in bonnet fungi (Mycena s.s.) driven by repeated elements and novel gene families across ecological guilds.</title>
        <authorList>
            <consortium name="Lawrence Berkeley National Laboratory"/>
            <person name="Harder C.B."/>
            <person name="Miyauchi S."/>
            <person name="Viragh M."/>
            <person name="Kuo A."/>
            <person name="Thoen E."/>
            <person name="Andreopoulos B."/>
            <person name="Lu D."/>
            <person name="Skrede I."/>
            <person name="Drula E."/>
            <person name="Henrissat B."/>
            <person name="Morin E."/>
            <person name="Kohler A."/>
            <person name="Barry K."/>
            <person name="LaButti K."/>
            <person name="Morin E."/>
            <person name="Salamov A."/>
            <person name="Lipzen A."/>
            <person name="Mereny Z."/>
            <person name="Hegedus B."/>
            <person name="Baldrian P."/>
            <person name="Stursova M."/>
            <person name="Weitz H."/>
            <person name="Taylor A."/>
            <person name="Grigoriev I.V."/>
            <person name="Nagy L.G."/>
            <person name="Martin F."/>
            <person name="Kauserud H."/>
        </authorList>
    </citation>
    <scope>NUCLEOTIDE SEQUENCE</scope>
    <source>
        <strain evidence="3">CBHHK002</strain>
    </source>
</reference>